<keyword evidence="1 6" id="KW-0853">WD repeat</keyword>
<evidence type="ECO:0000256" key="1">
    <source>
        <dbReference type="ARBA" id="ARBA00022574"/>
    </source>
</evidence>
<organism evidence="9 10">
    <name type="scientific">Elaeophora elaphi</name>
    <dbReference type="NCBI Taxonomy" id="1147741"/>
    <lineage>
        <taxon>Eukaryota</taxon>
        <taxon>Metazoa</taxon>
        <taxon>Ecdysozoa</taxon>
        <taxon>Nematoda</taxon>
        <taxon>Chromadorea</taxon>
        <taxon>Rhabditida</taxon>
        <taxon>Spirurina</taxon>
        <taxon>Spiruromorpha</taxon>
        <taxon>Filarioidea</taxon>
        <taxon>Onchocercidae</taxon>
        <taxon>Elaeophora</taxon>
    </lineage>
</organism>
<dbReference type="Gene3D" id="1.10.1540.10">
    <property type="entry name" value="BEACH domain"/>
    <property type="match status" value="1"/>
</dbReference>
<dbReference type="SUPFAM" id="SSF50729">
    <property type="entry name" value="PH domain-like"/>
    <property type="match status" value="1"/>
</dbReference>
<evidence type="ECO:0000256" key="6">
    <source>
        <dbReference type="PROSITE-ProRule" id="PRU00221"/>
    </source>
</evidence>
<dbReference type="Pfam" id="PF14844">
    <property type="entry name" value="PH_BEACH"/>
    <property type="match status" value="1"/>
</dbReference>
<dbReference type="InterPro" id="IPR011993">
    <property type="entry name" value="PH-like_dom_sf"/>
</dbReference>
<name>A0A0R3RRK8_9BILA</name>
<comment type="function">
    <text evidence="3">Binds to type II regulatory subunits of protein kinase A and anchors/targets them to the membrane. May anchor the kinase to cytoskeletal and/or organelle-associated proteins. Regulates endosomal traffic in polarized epithelial cells such as the vulval precursor cells and intestinal cells. Thought to act as a negative regulator of lin-12 activity in vulval precursor cells. May have a role in the internalization process from basolateral surface of polarized epithelial cells.</text>
</comment>
<evidence type="ECO:0000259" key="8">
    <source>
        <dbReference type="PROSITE" id="PS51783"/>
    </source>
</evidence>
<dbReference type="Pfam" id="PF02138">
    <property type="entry name" value="Beach"/>
    <property type="match status" value="1"/>
</dbReference>
<evidence type="ECO:0000313" key="9">
    <source>
        <dbReference type="Proteomes" id="UP000050640"/>
    </source>
</evidence>
<dbReference type="SUPFAM" id="SSF50978">
    <property type="entry name" value="WD40 repeat-like"/>
    <property type="match status" value="1"/>
</dbReference>
<evidence type="ECO:0000313" key="10">
    <source>
        <dbReference type="WBParaSite" id="EEL_0000437501-mRNA-1"/>
    </source>
</evidence>
<dbReference type="PANTHER" id="PTHR13743">
    <property type="entry name" value="BEIGE/BEACH-RELATED"/>
    <property type="match status" value="1"/>
</dbReference>
<dbReference type="InterPro" id="IPR050865">
    <property type="entry name" value="BEACH_Domain"/>
</dbReference>
<dbReference type="Proteomes" id="UP000050640">
    <property type="component" value="Unplaced"/>
</dbReference>
<dbReference type="PANTHER" id="PTHR13743:SF86">
    <property type="entry name" value="LYSOSOMAL-TRAFFICKING REGULATOR"/>
    <property type="match status" value="1"/>
</dbReference>
<dbReference type="InterPro" id="IPR023362">
    <property type="entry name" value="PH-BEACH_dom"/>
</dbReference>
<dbReference type="PROSITE" id="PS50197">
    <property type="entry name" value="BEACH"/>
    <property type="match status" value="1"/>
</dbReference>
<dbReference type="CDD" id="cd01201">
    <property type="entry name" value="PH_BEACH"/>
    <property type="match status" value="1"/>
</dbReference>
<dbReference type="InterPro" id="IPR001680">
    <property type="entry name" value="WD40_rpt"/>
</dbReference>
<evidence type="ECO:0000259" key="7">
    <source>
        <dbReference type="PROSITE" id="PS50197"/>
    </source>
</evidence>
<accession>A0A0R3RRK8</accession>
<dbReference type="STRING" id="1147741.A0A0R3RRK8"/>
<evidence type="ECO:0000256" key="4">
    <source>
        <dbReference type="ARBA" id="ARBA00068767"/>
    </source>
</evidence>
<proteinExistence type="predicted"/>
<reference evidence="10" key="1">
    <citation type="submission" date="2016-04" db="UniProtKB">
        <authorList>
            <consortium name="WormBaseParasite"/>
        </authorList>
    </citation>
    <scope>IDENTIFICATION</scope>
</reference>
<dbReference type="WBParaSite" id="EEL_0000437501-mRNA-1">
    <property type="protein sequence ID" value="EEL_0000437501-mRNA-1"/>
    <property type="gene ID" value="EEL_0000437501"/>
</dbReference>
<dbReference type="Gene3D" id="2.130.10.10">
    <property type="entry name" value="YVTN repeat-like/Quinoprotein amine dehydrogenase"/>
    <property type="match status" value="1"/>
</dbReference>
<evidence type="ECO:0000256" key="5">
    <source>
        <dbReference type="ARBA" id="ARBA00081052"/>
    </source>
</evidence>
<dbReference type="CDD" id="cd06071">
    <property type="entry name" value="Beach"/>
    <property type="match status" value="1"/>
</dbReference>
<dbReference type="InterPro" id="IPR036322">
    <property type="entry name" value="WD40_repeat_dom_sf"/>
</dbReference>
<dbReference type="SUPFAM" id="SSF81837">
    <property type="entry name" value="BEACH domain"/>
    <property type="match status" value="1"/>
</dbReference>
<evidence type="ECO:0000256" key="2">
    <source>
        <dbReference type="ARBA" id="ARBA00022737"/>
    </source>
</evidence>
<sequence length="2955" mass="337413">MATRNKKREQREGKSCKRWQQLGLNAYVGWRTSLLACLRDSLEENEAIDSRTSLLLAIVARLPLNPQCGLEGCSKQITAKLADYLGNFPSSRLFAEISSSDAQLLLSLQCERCDKENIIENEEDDGKFCKRKGRYVMAILDNVLHLDQDGFAVEQESPAILKGSLTVNHKLEDATLKIIYYELIGHLPDIKSEFEVFAHSLSIFARLVGDSSVYGFVVKQLLSLDFPIISKSEQAITAWEVMLSLLLRGSINFLYDEFDVSDFPFQRVLLESVICCATKRNGIQFPYFEEVRCAYVFVHDIISEIIKNCSEEAVLSGILNCALSLPDEYYFFIDITSLLTTFFSAHLMDNFIHQCAEIITKQQHNFDRRTIMAMPNAFLVSLQNRIVLLTQDVEIICVAILNRLKTELALSKQWDIGTRLDDISIQCNAMADFLAEHLIGQKAVEFAISDVILPFITLLEASVASFSLVHIICKRCITVGSELISSKSIEDLSKSISDRFAREMTYASADIWTLIGVTDFAIPLLHVADLFLLLLSYCTKKALPSEFLKSAKQHGLTFVGITLDWLLAPNDICSHILRISQLFSVSLRIVFIADVVEENLLELIQSQLLNNELLFSNIRLLECFIRMLLLTTYSPIHGADEFCSQLFVISIVLLQKHIQAKRNVSSSAEYYIRKICGMLRHAVLNVQSRKNEKFILSKKCHKEKTLNIFFISYDGALVINDLQLNHRILDLLRTLAEISVSGYCFRIFLTFYFDFASTNLTPTDVRNVFAIVRSTRHLQVALTEALLELLLTRKVEPKDAYVFPQKIHVHIKFDSDENTRNKFSFDGNDWAGKSAPSWNALFYKEHAEKIRNAQLLSGSLKSLTISKYGDSLDRCCAAKLILDPSLCLTDGLTVSFWLLPQECQKREIFDAVEQIYPVCSVDTNNLSFLLQISSDSCTLYMSITLNNGKRRSKCLRSMLTVDIWNHIVVSVIAVDSLYSIHVWINSQHFVMHMKQDCTKSLEKLSFVFGFGAVREDLVCSKTVYELASILSFRGSLKAPQVLILRALGCDCISLVTCNISSLMLKLTSLLCPQSVFFLQNAVLELFGDVETAFSRLQQNFLFVIRDRMAYLQRKSYSPSSQKKVKPDHLPPSERHLLEWNCPMIKRLGKTSIDDCWLSLGSQNLFLFMFAEAIDLKHSSYEQAIAFRLLIQFLRGVSPFTSEYTLPNMYDCIVRCLSSSLAHLDFQMLKEFRSACISLPTITKCSNERSKEWFIIDPELMARLVCAPLLWKGRERMLQWRTLLEDIAYCISEETAEYSVFNKELLKRVNFLRKIFQAILEMLQDEKNYQIEMQDVPLLVETLLTIICKLLGSTAIAEGIIQLWNFVFLSHAAAHTYITYDHTDHFQWLQQELLQEEGKFDLLRDTDLVHCLKDYGNILGKNRIIEVWIKERSVIKLRQMYEAACLNDDPSNEHSVDSKRLSTTSKKAALGLVCDLQIAKTESVGSNKDKIAVTKEESLVDWFGHLRCRCLEQLSIMVQNASDALFNEVVNMRISWQAVVALLTNQSDERFRDHVFGLLKHILLRTGSEVRFDFIKNDGFELLSSQMKGYPATDEIASSLFSLLFEETVRFNDELGSHHVSSLEVNAFKCLSLKAIFVLWEESVHHSSLHTYWNISSMLIALFNKNEVLMQAMMDVGLWTTVVSILRRIASLPFVPIDLIHVSATSPFMECWFGIVKRIIRLCLPYRNSHLYRMCEKMLWLLKMAVLNTDTHSERIIRQGLTCVYGLWLTVLQELYLNNDKSDWDPMNNLIAADQESADDMVDNGTQSDTSLIDIPDWKCPYKNTYSKRMPSTDECAERLIFCVTEISQFFTSMPTKSLEAITNQEMKLFEIFLSFLSLDDTPVITFEHVSRKQRLINICRDRTGHLFGPLIAFVLFPASAKASKSSSTPSTASINKSNWEMKKRLMIVKTLISNRNHLKCLLDANLEYQCALNLSLYELALLDTVEDSNIQKDIENLIRFLRKLQVESPLTSLDADRFASLNMDELLAVHGYLEHRKKFLAKLQLQTSRYIADEKQKTRIRSEIAMQMTCRVVEDQNLLRKNFIRTCRESELRIMASDLFLDSLLTELCHPEGLCHDPESWPSSWALDPTEGPNRERRRLISSHLSFDIRFFLPQSQNKIKKREKSPPLFHILSDIRRNMNELSLEDGLAPGERIILSLPAVVVRSTVESSGEILAGDKKFYFHSDYTRSIQKRLNRANTLFIRWSYGDLVEIYKRHHLLKDTALEIFLSDGQTYLIVFEEQAKRDQFGLQILSSELCKLSSFSNVSVQSATQLWREGTITNFEYLMQLNKLAGRSYNDLMQYPVFPFVLSDYKSNILNLTNPTSFRDLSRPMAIQDKRLEKHYLRKYSYLAHEEVQAVPGCGSPFMLGPYHYGSHYSNIGIVAHYLVRLPPFTDIALEYQDNNFDIADRLFNSIETTWRLASFESTTDFKELIPEFFYLPDFLLNNEKLNLGIRQNGDIVDDVILPPWCQGSARLFVLIHRQALESSIVSSALNYWIDLIFGYKQTGKAAIDAINVFHPATYRTNTINGMNEEPDELSTSALRAMIQTYGQMPLQLFHSPHLPPLYGKMHQNIPNISLSPLDTVKGIRWGEFVGSPDTEFGKLTVVLNEKAQRSNDCIGCLIAFSEGTCFAFPSSTCFIYKYREGVRPRDLCSYGLVTWRHSDGILRLCLHEPKLWWDLASYHNYNVVAAAYCVSFNLLFVGLSYGVILTYRVLLSEFGVKDFVLLKTLYAHDAAVRALAVCDNFAVAASGCDMGKICVWDLNRLSYVRTLIPSSGKEVQFICISRTNCDVAVVANSGYGSNVLLQTINGLEIGSIDTDIVVTAVTMTSLSEGTAVNCIFLGMQNGVIKIFDMWTMRFVRDIVDYRFLEPIVSLSFSNRCTRLFVNFLSGRVLCWQGENLQAKRPPLLRIISDM</sequence>
<keyword evidence="2" id="KW-0677">Repeat</keyword>
<protein>
    <recommendedName>
        <fullName evidence="4">Putative neurobeachin homolog</fullName>
    </recommendedName>
    <alternativeName>
        <fullName evidence="5">Suppressor enhancer of lin-12</fullName>
    </alternativeName>
</protein>
<dbReference type="Gene3D" id="2.30.29.30">
    <property type="entry name" value="Pleckstrin-homology domain (PH domain)/Phosphotyrosine-binding domain (PTB)"/>
    <property type="match status" value="1"/>
</dbReference>
<feature type="domain" description="BEACH" evidence="7">
    <location>
        <begin position="2300"/>
        <end position="2605"/>
    </location>
</feature>
<dbReference type="PROSITE" id="PS51783">
    <property type="entry name" value="PH_BEACH"/>
    <property type="match status" value="1"/>
</dbReference>
<dbReference type="FunFam" id="1.10.1540.10:FF:000001">
    <property type="entry name" value="neurobeachin isoform X1"/>
    <property type="match status" value="1"/>
</dbReference>
<dbReference type="SMART" id="SM01026">
    <property type="entry name" value="Beach"/>
    <property type="match status" value="1"/>
</dbReference>
<keyword evidence="9" id="KW-1185">Reference proteome</keyword>
<feature type="domain" description="BEACH-type PH" evidence="8">
    <location>
        <begin position="2190"/>
        <end position="2293"/>
    </location>
</feature>
<dbReference type="InterPro" id="IPR036372">
    <property type="entry name" value="BEACH_dom_sf"/>
</dbReference>
<dbReference type="InterPro" id="IPR000409">
    <property type="entry name" value="BEACH_dom"/>
</dbReference>
<dbReference type="InterPro" id="IPR015943">
    <property type="entry name" value="WD40/YVTN_repeat-like_dom_sf"/>
</dbReference>
<evidence type="ECO:0000256" key="3">
    <source>
        <dbReference type="ARBA" id="ARBA00059038"/>
    </source>
</evidence>
<dbReference type="PROSITE" id="PS50082">
    <property type="entry name" value="WD_REPEATS_2"/>
    <property type="match status" value="1"/>
</dbReference>
<feature type="repeat" description="WD" evidence="6">
    <location>
        <begin position="2770"/>
        <end position="2811"/>
    </location>
</feature>
<dbReference type="SMART" id="SM00320">
    <property type="entry name" value="WD40"/>
    <property type="match status" value="2"/>
</dbReference>